<proteinExistence type="predicted"/>
<gene>
    <name evidence="7" type="ORF">SAMN05444276_11035</name>
</gene>
<dbReference type="SUPFAM" id="SSF46626">
    <property type="entry name" value="Cytochrome c"/>
    <property type="match status" value="1"/>
</dbReference>
<keyword evidence="1 4" id="KW-0349">Heme</keyword>
<protein>
    <submittedName>
        <fullName evidence="7">Cytochrome c, mono-and diheme variants</fullName>
    </submittedName>
</protein>
<dbReference type="STRING" id="1545044.SAMN05444276_11035"/>
<organism evidence="7 8">
    <name type="scientific">Paracoccus sanguinis</name>
    <dbReference type="NCBI Taxonomy" id="1545044"/>
    <lineage>
        <taxon>Bacteria</taxon>
        <taxon>Pseudomonadati</taxon>
        <taxon>Pseudomonadota</taxon>
        <taxon>Alphaproteobacteria</taxon>
        <taxon>Rhodobacterales</taxon>
        <taxon>Paracoccaceae</taxon>
        <taxon>Paracoccus</taxon>
    </lineage>
</organism>
<dbReference type="OrthoDB" id="9811281at2"/>
<feature type="transmembrane region" description="Helical" evidence="5">
    <location>
        <begin position="12"/>
        <end position="32"/>
    </location>
</feature>
<name>A0A1H3D0D6_9RHOB</name>
<keyword evidence="5" id="KW-0472">Membrane</keyword>
<dbReference type="EMBL" id="FNNA01000010">
    <property type="protein sequence ID" value="SDX59244.1"/>
    <property type="molecule type" value="Genomic_DNA"/>
</dbReference>
<dbReference type="GO" id="GO:0046872">
    <property type="term" value="F:metal ion binding"/>
    <property type="evidence" value="ECO:0007669"/>
    <property type="project" value="UniProtKB-KW"/>
</dbReference>
<evidence type="ECO:0000313" key="8">
    <source>
        <dbReference type="Proteomes" id="UP000182944"/>
    </source>
</evidence>
<dbReference type="AlphaFoldDB" id="A0A1H3D0D6"/>
<reference evidence="8" key="1">
    <citation type="submission" date="2016-10" db="EMBL/GenBank/DDBJ databases">
        <authorList>
            <person name="Varghese N."/>
            <person name="Submissions S."/>
        </authorList>
    </citation>
    <scope>NUCLEOTIDE SEQUENCE [LARGE SCALE GENOMIC DNA]</scope>
    <source>
        <strain evidence="8">DSM 29303</strain>
    </source>
</reference>
<keyword evidence="5" id="KW-0812">Transmembrane</keyword>
<dbReference type="RefSeq" id="WP_074827077.1">
    <property type="nucleotide sequence ID" value="NZ_FNNA01000010.1"/>
</dbReference>
<evidence type="ECO:0000256" key="4">
    <source>
        <dbReference type="PROSITE-ProRule" id="PRU00433"/>
    </source>
</evidence>
<accession>A0A1H3D0D6</accession>
<evidence type="ECO:0000256" key="2">
    <source>
        <dbReference type="ARBA" id="ARBA00022723"/>
    </source>
</evidence>
<evidence type="ECO:0000313" key="7">
    <source>
        <dbReference type="EMBL" id="SDX59244.1"/>
    </source>
</evidence>
<evidence type="ECO:0000256" key="3">
    <source>
        <dbReference type="ARBA" id="ARBA00023004"/>
    </source>
</evidence>
<evidence type="ECO:0000256" key="5">
    <source>
        <dbReference type="SAM" id="Phobius"/>
    </source>
</evidence>
<keyword evidence="2 4" id="KW-0479">Metal-binding</keyword>
<dbReference type="GO" id="GO:0009055">
    <property type="term" value="F:electron transfer activity"/>
    <property type="evidence" value="ECO:0007669"/>
    <property type="project" value="InterPro"/>
</dbReference>
<evidence type="ECO:0000256" key="1">
    <source>
        <dbReference type="ARBA" id="ARBA00022617"/>
    </source>
</evidence>
<dbReference type="InterPro" id="IPR036909">
    <property type="entry name" value="Cyt_c-like_dom_sf"/>
</dbReference>
<evidence type="ECO:0000259" key="6">
    <source>
        <dbReference type="PROSITE" id="PS51007"/>
    </source>
</evidence>
<dbReference type="PANTHER" id="PTHR35008:SF4">
    <property type="entry name" value="BLL4482 PROTEIN"/>
    <property type="match status" value="1"/>
</dbReference>
<feature type="domain" description="Cytochrome c" evidence="6">
    <location>
        <begin position="36"/>
        <end position="137"/>
    </location>
</feature>
<dbReference type="PANTHER" id="PTHR35008">
    <property type="entry name" value="BLL4482 PROTEIN-RELATED"/>
    <property type="match status" value="1"/>
</dbReference>
<keyword evidence="3 4" id="KW-0408">Iron</keyword>
<sequence>MIPEPPVLLRRSFAWLIVLALVVLVIVAAWAYGKTPDLRRGAALYAQHCASCHGARLEGQPDWQIAGADGVLPAPPHDETGHTWHHDDAMLTDYVRRGGQVVLDDMGVAMTSGMPGFGDVLSENDIAAILAFIKSRWPPRIRAIQTERSGG</sequence>
<dbReference type="Proteomes" id="UP000182944">
    <property type="component" value="Unassembled WGS sequence"/>
</dbReference>
<keyword evidence="8" id="KW-1185">Reference proteome</keyword>
<dbReference type="Pfam" id="PF13442">
    <property type="entry name" value="Cytochrome_CBB3"/>
    <property type="match status" value="1"/>
</dbReference>
<dbReference type="GO" id="GO:0020037">
    <property type="term" value="F:heme binding"/>
    <property type="evidence" value="ECO:0007669"/>
    <property type="project" value="InterPro"/>
</dbReference>
<keyword evidence="5" id="KW-1133">Transmembrane helix</keyword>
<dbReference type="Gene3D" id="1.10.760.10">
    <property type="entry name" value="Cytochrome c-like domain"/>
    <property type="match status" value="1"/>
</dbReference>
<dbReference type="InterPro" id="IPR009056">
    <property type="entry name" value="Cyt_c-like_dom"/>
</dbReference>
<dbReference type="PROSITE" id="PS51007">
    <property type="entry name" value="CYTC"/>
    <property type="match status" value="1"/>
</dbReference>
<dbReference type="InterPro" id="IPR051459">
    <property type="entry name" value="Cytochrome_c-type_DH"/>
</dbReference>